<keyword evidence="1" id="KW-1133">Transmembrane helix</keyword>
<proteinExistence type="predicted"/>
<protein>
    <submittedName>
        <fullName evidence="2">Uncharacterized protein DUF4345</fullName>
    </submittedName>
</protein>
<accession>A0A2T6ANP3</accession>
<keyword evidence="1" id="KW-0472">Membrane</keyword>
<evidence type="ECO:0000313" key="3">
    <source>
        <dbReference type="Proteomes" id="UP000244069"/>
    </source>
</evidence>
<dbReference type="InterPro" id="IPR025597">
    <property type="entry name" value="DUF4345"/>
</dbReference>
<dbReference type="Pfam" id="PF14248">
    <property type="entry name" value="DUF4345"/>
    <property type="match status" value="1"/>
</dbReference>
<dbReference type="EMBL" id="QBKN01000022">
    <property type="protein sequence ID" value="PTX45417.1"/>
    <property type="molecule type" value="Genomic_DNA"/>
</dbReference>
<dbReference type="RefSeq" id="WP_107977866.1">
    <property type="nucleotide sequence ID" value="NZ_BMEZ01000022.1"/>
</dbReference>
<organism evidence="2 3">
    <name type="scientific">Allosediminivita pacifica</name>
    <dbReference type="NCBI Taxonomy" id="1267769"/>
    <lineage>
        <taxon>Bacteria</taxon>
        <taxon>Pseudomonadati</taxon>
        <taxon>Pseudomonadota</taxon>
        <taxon>Alphaproteobacteria</taxon>
        <taxon>Rhodobacterales</taxon>
        <taxon>Paracoccaceae</taxon>
        <taxon>Allosediminivita</taxon>
    </lineage>
</organism>
<dbReference type="AlphaFoldDB" id="A0A2T6ANP3"/>
<comment type="caution">
    <text evidence="2">The sequence shown here is derived from an EMBL/GenBank/DDBJ whole genome shotgun (WGS) entry which is preliminary data.</text>
</comment>
<feature type="transmembrane region" description="Helical" evidence="1">
    <location>
        <begin position="51"/>
        <end position="76"/>
    </location>
</feature>
<dbReference type="Proteomes" id="UP000244069">
    <property type="component" value="Unassembled WGS sequence"/>
</dbReference>
<feature type="transmembrane region" description="Helical" evidence="1">
    <location>
        <begin position="97"/>
        <end position="115"/>
    </location>
</feature>
<dbReference type="OrthoDB" id="7859418at2"/>
<sequence length="116" mass="12349">MIQIIDVLIALLTIGLGLFGLISPRYTARVLDMKTTDSTMGLSELRASAGGLFVAMGVVCIWTGAPWAYAMLGVAYAGAAFGRLVSIGIDKPPMPKAIIWFLLEAVPSAWLLLTVH</sequence>
<gene>
    <name evidence="2" type="ORF">C8N44_12273</name>
</gene>
<reference evidence="2 3" key="1">
    <citation type="submission" date="2018-04" db="EMBL/GenBank/DDBJ databases">
        <title>Genomic Encyclopedia of Archaeal and Bacterial Type Strains, Phase II (KMG-II): from individual species to whole genera.</title>
        <authorList>
            <person name="Goeker M."/>
        </authorList>
    </citation>
    <scope>NUCLEOTIDE SEQUENCE [LARGE SCALE GENOMIC DNA]</scope>
    <source>
        <strain evidence="2 3">DSM 29329</strain>
    </source>
</reference>
<evidence type="ECO:0000256" key="1">
    <source>
        <dbReference type="SAM" id="Phobius"/>
    </source>
</evidence>
<name>A0A2T6ANP3_9RHOB</name>
<keyword evidence="1" id="KW-0812">Transmembrane</keyword>
<evidence type="ECO:0000313" key="2">
    <source>
        <dbReference type="EMBL" id="PTX45417.1"/>
    </source>
</evidence>
<keyword evidence="3" id="KW-1185">Reference proteome</keyword>